<gene>
    <name evidence="3" type="ORF">PCL_00381</name>
    <name evidence="2" type="ORF">Purlil1_8915</name>
</gene>
<reference evidence="3" key="1">
    <citation type="submission" date="2015-05" db="EMBL/GenBank/DDBJ databases">
        <authorList>
            <person name="Wang D.B."/>
            <person name="Wang M."/>
        </authorList>
    </citation>
    <scope>NUCLEOTIDE SEQUENCE</scope>
    <source>
        <strain evidence="3">36-1</strain>
    </source>
</reference>
<dbReference type="InterPro" id="IPR038491">
    <property type="entry name" value="Velvet_dom_sf"/>
</dbReference>
<reference evidence="2 5" key="4">
    <citation type="journal article" date="2024" name="Microbiol. Resour. Announc.">
        <title>Genome annotations for the ascomycete fungi Trichoderma harzianum, Trichoderma aggressivum, and Purpureocillium lilacinum.</title>
        <authorList>
            <person name="Beijen E.P.W."/>
            <person name="Ohm R.A."/>
        </authorList>
    </citation>
    <scope>NUCLEOTIDE SEQUENCE [LARGE SCALE GENOMIC DNA]</scope>
    <source>
        <strain evidence="2 5">CBS 150709</strain>
    </source>
</reference>
<evidence type="ECO:0000313" key="5">
    <source>
        <dbReference type="Proteomes" id="UP001287286"/>
    </source>
</evidence>
<accession>A0A2U3E6Y0</accession>
<dbReference type="EMBL" id="LCWV01000010">
    <property type="protein sequence ID" value="PWI70237.1"/>
    <property type="molecule type" value="Genomic_DNA"/>
</dbReference>
<dbReference type="AlphaFoldDB" id="A0A2U3E6Y0"/>
<feature type="compositionally biased region" description="Basic and acidic residues" evidence="1">
    <location>
        <begin position="361"/>
        <end position="372"/>
    </location>
</feature>
<name>A0A2U3E6Y0_PURLI</name>
<sequence>MHPISAQPCWNWNWNWDPGPPVARSLDVGHVPRDHHEQTLPAPSPHWRGPDPMGWEIDGPQGPLVRDPIRPGNASAAPLVRSFRSSHAPSEQGNDSTTSCAPPVTLCPPPWALTHTHTHAHLALFRARLVTRPHPPYRQTRHLFGHQARATKQGTHAPATLQQRTPTLALHRGVTSGAYPGCERTASAMPTKVSYVSADSETQRLFTHPEVQQQQLHDTFTTTCFNMPEFQIGVQPPKKAQAGAYLYPPVIAKHSVRRPEGDVDYFATAVLLDRRGAVVDGYLEGTKAASRYEVASSKSSTASFVFPFADLSIAHAGTFTIRIDVYQFVPGDYAGAALVAQLGTRAISVVAGEAATESPSSDERSLMRKARDAGLPLPA</sequence>
<reference evidence="3 4" key="2">
    <citation type="journal article" date="2016" name="Front. Microbiol.">
        <title>Genome and transcriptome sequences reveal the specific parasitism of the nematophagous Purpureocillium lilacinum 36-1.</title>
        <authorList>
            <person name="Xie J."/>
            <person name="Li S."/>
            <person name="Mo C."/>
            <person name="Xiao X."/>
            <person name="Peng D."/>
            <person name="Wang G."/>
            <person name="Xiao Y."/>
        </authorList>
    </citation>
    <scope>NUCLEOTIDE SEQUENCE [LARGE SCALE GENOMIC DNA]</scope>
    <source>
        <strain evidence="3 4">36-1</strain>
    </source>
</reference>
<feature type="compositionally biased region" description="Polar residues" evidence="1">
    <location>
        <begin position="83"/>
        <end position="100"/>
    </location>
</feature>
<proteinExistence type="predicted"/>
<evidence type="ECO:0000313" key="4">
    <source>
        <dbReference type="Proteomes" id="UP000245956"/>
    </source>
</evidence>
<feature type="region of interest" description="Disordered" evidence="1">
    <location>
        <begin position="358"/>
        <end position="379"/>
    </location>
</feature>
<protein>
    <recommendedName>
        <fullName evidence="6">Velvet domain-containing protein</fullName>
    </recommendedName>
</protein>
<keyword evidence="5" id="KW-1185">Reference proteome</keyword>
<evidence type="ECO:0008006" key="6">
    <source>
        <dbReference type="Google" id="ProtNLM"/>
    </source>
</evidence>
<dbReference type="Proteomes" id="UP000245956">
    <property type="component" value="Unassembled WGS sequence"/>
</dbReference>
<dbReference type="Proteomes" id="UP001287286">
    <property type="component" value="Unassembled WGS sequence"/>
</dbReference>
<reference evidence="2" key="3">
    <citation type="submission" date="2023-11" db="EMBL/GenBank/DDBJ databases">
        <authorList>
            <person name="Beijen E."/>
            <person name="Ohm R.A."/>
        </authorList>
    </citation>
    <scope>NUCLEOTIDE SEQUENCE</scope>
    <source>
        <strain evidence="2">CBS 150709</strain>
    </source>
</reference>
<evidence type="ECO:0000313" key="2">
    <source>
        <dbReference type="EMBL" id="KAK4086750.1"/>
    </source>
</evidence>
<dbReference type="EMBL" id="JAWRVI010000038">
    <property type="protein sequence ID" value="KAK4086750.1"/>
    <property type="molecule type" value="Genomic_DNA"/>
</dbReference>
<organism evidence="3 4">
    <name type="scientific">Purpureocillium lilacinum</name>
    <name type="common">Paecilomyces lilacinus</name>
    <dbReference type="NCBI Taxonomy" id="33203"/>
    <lineage>
        <taxon>Eukaryota</taxon>
        <taxon>Fungi</taxon>
        <taxon>Dikarya</taxon>
        <taxon>Ascomycota</taxon>
        <taxon>Pezizomycotina</taxon>
        <taxon>Sordariomycetes</taxon>
        <taxon>Hypocreomycetidae</taxon>
        <taxon>Hypocreales</taxon>
        <taxon>Ophiocordycipitaceae</taxon>
        <taxon>Purpureocillium</taxon>
    </lineage>
</organism>
<feature type="region of interest" description="Disordered" evidence="1">
    <location>
        <begin position="82"/>
        <end position="102"/>
    </location>
</feature>
<dbReference type="Gene3D" id="2.60.40.3960">
    <property type="entry name" value="Velvet domain"/>
    <property type="match status" value="1"/>
</dbReference>
<evidence type="ECO:0000256" key="1">
    <source>
        <dbReference type="SAM" id="MobiDB-lite"/>
    </source>
</evidence>
<evidence type="ECO:0000313" key="3">
    <source>
        <dbReference type="EMBL" id="PWI70237.1"/>
    </source>
</evidence>
<comment type="caution">
    <text evidence="3">The sequence shown here is derived from an EMBL/GenBank/DDBJ whole genome shotgun (WGS) entry which is preliminary data.</text>
</comment>